<keyword evidence="9" id="KW-1185">Reference proteome</keyword>
<evidence type="ECO:0000256" key="7">
    <source>
        <dbReference type="SAM" id="Phobius"/>
    </source>
</evidence>
<keyword evidence="4 7" id="KW-1133">Transmembrane helix</keyword>
<dbReference type="EMBL" id="CM015730">
    <property type="protein sequence ID" value="KAF3703956.1"/>
    <property type="molecule type" value="Genomic_DNA"/>
</dbReference>
<comment type="similarity">
    <text evidence="2">Belongs to the TMEM200 family.</text>
</comment>
<feature type="transmembrane region" description="Helical" evidence="7">
    <location>
        <begin position="164"/>
        <end position="184"/>
    </location>
</feature>
<dbReference type="PANTHER" id="PTHR31815:SF2">
    <property type="entry name" value="TRANSMEMBRANE PROTEIN 200C"/>
    <property type="match status" value="1"/>
</dbReference>
<accession>A0A6G1QPE9</accession>
<sequence length="487" mass="52402">MIATGGLLRINARRQDSLRSKPQKQHTHKRKNKKKRRNEVVVVKGKLKLCSISGLVAALGILVLLVGVVMAALGYWPRDGLFFSTRPLQGTAMASVSSISPKLAPADAQEEERAEEPEGEGDGKEQVQQCFNQTETLNRTSPEPSQGFLEGFLERYLYSDRLKVFGPLIMGIGIFLFICANAVLHENRDKKTKVINLRDIYSTVIDLHSLRKPRPPSSANPLNGLVNYVQSKSLETKSREYPASLMSRREGGGAGSLLWQLSPGSSRGGGGDGRDGGGGDTVFSICQDLPSHRLSLPPKFSPPPSSLQREGLSSLTLPLYHPRPSAPNRKHSALADRGAAGGEGEEGDKQKGPRPPPPVCSSTPSPARPLQEVPSVGSCSSPSLSRALVSCSSLTPSHLSLTSLSHLLSSSSPTPAPPCRRRSLPTGGLGITGYCKLMSGADESVESIEMTSSRPMSSQHEGVISETSQRRFSNREKLRMISQVETG</sequence>
<dbReference type="OrthoDB" id="9994280at2759"/>
<dbReference type="Proteomes" id="UP000503349">
    <property type="component" value="Chromosome 19"/>
</dbReference>
<comment type="subcellular location">
    <subcellularLocation>
        <location evidence="1">Membrane</location>
        <topology evidence="1">Multi-pass membrane protein</topology>
    </subcellularLocation>
</comment>
<feature type="region of interest" description="Disordered" evidence="6">
    <location>
        <begin position="256"/>
        <end position="285"/>
    </location>
</feature>
<feature type="compositionally biased region" description="Polar residues" evidence="6">
    <location>
        <begin position="449"/>
        <end position="471"/>
    </location>
</feature>
<evidence type="ECO:0000313" key="8">
    <source>
        <dbReference type="EMBL" id="KAF3703956.1"/>
    </source>
</evidence>
<feature type="region of interest" description="Disordered" evidence="6">
    <location>
        <begin position="14"/>
        <end position="37"/>
    </location>
</feature>
<dbReference type="InterPro" id="IPR018787">
    <property type="entry name" value="DUF2371_TMEM200"/>
</dbReference>
<reference evidence="8 9" key="1">
    <citation type="submission" date="2019-02" db="EMBL/GenBank/DDBJ databases">
        <title>Opniocepnalus argus genome.</title>
        <authorList>
            <person name="Zhou C."/>
            <person name="Xiao S."/>
        </authorList>
    </citation>
    <scope>NUCLEOTIDE SEQUENCE [LARGE SCALE GENOMIC DNA]</scope>
    <source>
        <strain evidence="8">OARG1902GOOAL</strain>
        <tissue evidence="8">Muscle</tissue>
    </source>
</reference>
<evidence type="ECO:0000256" key="6">
    <source>
        <dbReference type="SAM" id="MobiDB-lite"/>
    </source>
</evidence>
<dbReference type="AlphaFoldDB" id="A0A6G1QPE9"/>
<dbReference type="Pfam" id="PF10177">
    <property type="entry name" value="DUF2371"/>
    <property type="match status" value="1"/>
</dbReference>
<organism evidence="8 9">
    <name type="scientific">Channa argus</name>
    <name type="common">Northern snakehead</name>
    <name type="synonym">Ophicephalus argus</name>
    <dbReference type="NCBI Taxonomy" id="215402"/>
    <lineage>
        <taxon>Eukaryota</taxon>
        <taxon>Metazoa</taxon>
        <taxon>Chordata</taxon>
        <taxon>Craniata</taxon>
        <taxon>Vertebrata</taxon>
        <taxon>Euteleostomi</taxon>
        <taxon>Actinopterygii</taxon>
        <taxon>Neopterygii</taxon>
        <taxon>Teleostei</taxon>
        <taxon>Neoteleostei</taxon>
        <taxon>Acanthomorphata</taxon>
        <taxon>Anabantaria</taxon>
        <taxon>Anabantiformes</taxon>
        <taxon>Channoidei</taxon>
        <taxon>Channidae</taxon>
        <taxon>Channa</taxon>
    </lineage>
</organism>
<gene>
    <name evidence="8" type="ORF">EXN66_Car019644</name>
</gene>
<feature type="region of interest" description="Disordered" evidence="6">
    <location>
        <begin position="317"/>
        <end position="379"/>
    </location>
</feature>
<evidence type="ECO:0000256" key="1">
    <source>
        <dbReference type="ARBA" id="ARBA00004141"/>
    </source>
</evidence>
<keyword evidence="3 7" id="KW-0812">Transmembrane</keyword>
<evidence type="ECO:0000256" key="2">
    <source>
        <dbReference type="ARBA" id="ARBA00005308"/>
    </source>
</evidence>
<reference evidence="9" key="2">
    <citation type="submission" date="2019-02" db="EMBL/GenBank/DDBJ databases">
        <title>Opniocepnalus argus Var Kimnra genome.</title>
        <authorList>
            <person name="Zhou C."/>
            <person name="Xiao S."/>
        </authorList>
    </citation>
    <scope>NUCLEOTIDE SEQUENCE [LARGE SCALE GENOMIC DNA]</scope>
</reference>
<evidence type="ECO:0000256" key="3">
    <source>
        <dbReference type="ARBA" id="ARBA00022692"/>
    </source>
</evidence>
<name>A0A6G1QPE9_CHAAH</name>
<keyword evidence="5 7" id="KW-0472">Membrane</keyword>
<feature type="region of interest" description="Disordered" evidence="6">
    <location>
        <begin position="99"/>
        <end position="127"/>
    </location>
</feature>
<evidence type="ECO:0000256" key="5">
    <source>
        <dbReference type="ARBA" id="ARBA00023136"/>
    </source>
</evidence>
<feature type="compositionally biased region" description="Basic residues" evidence="6">
    <location>
        <begin position="21"/>
        <end position="37"/>
    </location>
</feature>
<dbReference type="PANTHER" id="PTHR31815">
    <property type="entry name" value="AGAP005329-PA"/>
    <property type="match status" value="1"/>
</dbReference>
<evidence type="ECO:0000256" key="4">
    <source>
        <dbReference type="ARBA" id="ARBA00022989"/>
    </source>
</evidence>
<feature type="region of interest" description="Disordered" evidence="6">
    <location>
        <begin position="449"/>
        <end position="475"/>
    </location>
</feature>
<proteinExistence type="inferred from homology"/>
<feature type="transmembrane region" description="Helical" evidence="7">
    <location>
        <begin position="54"/>
        <end position="76"/>
    </location>
</feature>
<protein>
    <submittedName>
        <fullName evidence="8">Transmembrane protein 200C Transmembrane protein TTMA</fullName>
    </submittedName>
</protein>
<dbReference type="GO" id="GO:0016020">
    <property type="term" value="C:membrane"/>
    <property type="evidence" value="ECO:0007669"/>
    <property type="project" value="UniProtKB-SubCell"/>
</dbReference>
<feature type="compositionally biased region" description="Acidic residues" evidence="6">
    <location>
        <begin position="108"/>
        <end position="120"/>
    </location>
</feature>
<evidence type="ECO:0000313" key="9">
    <source>
        <dbReference type="Proteomes" id="UP000503349"/>
    </source>
</evidence>